<keyword evidence="4" id="KW-1185">Reference proteome</keyword>
<feature type="compositionally biased region" description="Polar residues" evidence="1">
    <location>
        <begin position="306"/>
        <end position="328"/>
    </location>
</feature>
<dbReference type="EMBL" id="CAJNOC010000580">
    <property type="protein sequence ID" value="CAF0779281.1"/>
    <property type="molecule type" value="Genomic_DNA"/>
</dbReference>
<feature type="compositionally biased region" description="Basic and acidic residues" evidence="1">
    <location>
        <begin position="394"/>
        <end position="408"/>
    </location>
</feature>
<feature type="domain" description="Treslin STD" evidence="2">
    <location>
        <begin position="143"/>
        <end position="293"/>
    </location>
</feature>
<dbReference type="AlphaFoldDB" id="A0A813RBX1"/>
<proteinExistence type="predicted"/>
<evidence type="ECO:0000256" key="1">
    <source>
        <dbReference type="SAM" id="MobiDB-lite"/>
    </source>
</evidence>
<accession>A0A813RBX1</accession>
<feature type="compositionally biased region" description="Acidic residues" evidence="1">
    <location>
        <begin position="377"/>
        <end position="388"/>
    </location>
</feature>
<dbReference type="OrthoDB" id="10521137at2759"/>
<evidence type="ECO:0000313" key="3">
    <source>
        <dbReference type="EMBL" id="CAF0779281.1"/>
    </source>
</evidence>
<sequence length="586" mass="66440">MSRSKISTSKISTLGSPSISSNLMTRIAVSQANGSSQSKKLRTELRRVMSDRVLKITRCSQQQTVEKIKQRCELNNSKNQAGDLNDSQTTSNIEHSNSTPNFNLNQPNLNNSIQTTDVNSNLSINNENSAEPIQKVPTFNSKEDLVEYLKKTYSELAEKGVCLGQTVLEMSNAIKIYAKKFDLDPQRNTAEILKESLIQSNIQLKQRYKGNETSDHLKIEGQIQVLLVFEEYINLNLCSNKVKVDEDFVWEVANSIRWLSQNFKEKFKIEKFLFGEIYPTFNTVAPELIVSLMEELGYDKDENLDESGTSSNPASASNSLIITPNKSPSLQSRLAKNENYYSQLNEVMSNNNHIPGYLRDDENNLGTPTMSKVYALFEDDQDTNENDEVVASQKNDEKEKDTDDLLDDFKRKKPVNRFSSFNGSLSTGRSIVIQSKKRMRLKIRSPCRESSNSSNKTMLENTKKSPQAKDKNMLTMTDDDNGKKRPRSYLITDTPDHKQNTTIIRTKQEKIRKRFSFQPLNPNSNTNNNSLPVVPDTPVKNDNRFLNNTEPAPPIGLISSRGSELFKTKIYSSPSKMFSPQKKNAE</sequence>
<evidence type="ECO:0000259" key="2">
    <source>
        <dbReference type="Pfam" id="PF21855"/>
    </source>
</evidence>
<evidence type="ECO:0000313" key="4">
    <source>
        <dbReference type="Proteomes" id="UP000663879"/>
    </source>
</evidence>
<feature type="region of interest" description="Disordered" evidence="1">
    <location>
        <begin position="301"/>
        <end position="328"/>
    </location>
</feature>
<feature type="region of interest" description="Disordered" evidence="1">
    <location>
        <begin position="377"/>
        <end position="408"/>
    </location>
</feature>
<organism evidence="3 4">
    <name type="scientific">Brachionus calyciflorus</name>
    <dbReference type="NCBI Taxonomy" id="104777"/>
    <lineage>
        <taxon>Eukaryota</taxon>
        <taxon>Metazoa</taxon>
        <taxon>Spiralia</taxon>
        <taxon>Gnathifera</taxon>
        <taxon>Rotifera</taxon>
        <taxon>Eurotatoria</taxon>
        <taxon>Monogononta</taxon>
        <taxon>Pseudotrocha</taxon>
        <taxon>Ploima</taxon>
        <taxon>Brachionidae</taxon>
        <taxon>Brachionus</taxon>
    </lineage>
</organism>
<reference evidence="3" key="1">
    <citation type="submission" date="2021-02" db="EMBL/GenBank/DDBJ databases">
        <authorList>
            <person name="Nowell W R."/>
        </authorList>
    </citation>
    <scope>NUCLEOTIDE SEQUENCE</scope>
    <source>
        <strain evidence="3">Ploen Becks lab</strain>
    </source>
</reference>
<feature type="region of interest" description="Disordered" evidence="1">
    <location>
        <begin position="442"/>
        <end position="494"/>
    </location>
</feature>
<dbReference type="Pfam" id="PF21855">
    <property type="entry name" value="Treslin_STD"/>
    <property type="match status" value="1"/>
</dbReference>
<name>A0A813RBX1_9BILA</name>
<feature type="compositionally biased region" description="Basic and acidic residues" evidence="1">
    <location>
        <begin position="461"/>
        <end position="472"/>
    </location>
</feature>
<protein>
    <recommendedName>
        <fullName evidence="2">Treslin STD domain-containing protein</fullName>
    </recommendedName>
</protein>
<feature type="compositionally biased region" description="Polar residues" evidence="1">
    <location>
        <begin position="448"/>
        <end position="460"/>
    </location>
</feature>
<dbReference type="InterPro" id="IPR053920">
    <property type="entry name" value="Treslin_STD"/>
</dbReference>
<comment type="caution">
    <text evidence="3">The sequence shown here is derived from an EMBL/GenBank/DDBJ whole genome shotgun (WGS) entry which is preliminary data.</text>
</comment>
<feature type="region of interest" description="Disordered" evidence="1">
    <location>
        <begin position="76"/>
        <end position="104"/>
    </location>
</feature>
<feature type="compositionally biased region" description="Polar residues" evidence="1">
    <location>
        <begin position="76"/>
        <end position="99"/>
    </location>
</feature>
<gene>
    <name evidence="3" type="ORF">OXX778_LOCUS5369</name>
</gene>
<dbReference type="Proteomes" id="UP000663879">
    <property type="component" value="Unassembled WGS sequence"/>
</dbReference>